<dbReference type="EMBL" id="OOIL02006764">
    <property type="protein sequence ID" value="VFR01391.1"/>
    <property type="molecule type" value="Genomic_DNA"/>
</dbReference>
<evidence type="ECO:0000313" key="2">
    <source>
        <dbReference type="Proteomes" id="UP000595140"/>
    </source>
</evidence>
<dbReference type="AlphaFoldDB" id="A0A484NJT4"/>
<organism evidence="1 2">
    <name type="scientific">Cuscuta campestris</name>
    <dbReference type="NCBI Taxonomy" id="132261"/>
    <lineage>
        <taxon>Eukaryota</taxon>
        <taxon>Viridiplantae</taxon>
        <taxon>Streptophyta</taxon>
        <taxon>Embryophyta</taxon>
        <taxon>Tracheophyta</taxon>
        <taxon>Spermatophyta</taxon>
        <taxon>Magnoliopsida</taxon>
        <taxon>eudicotyledons</taxon>
        <taxon>Gunneridae</taxon>
        <taxon>Pentapetalae</taxon>
        <taxon>asterids</taxon>
        <taxon>lamiids</taxon>
        <taxon>Solanales</taxon>
        <taxon>Convolvulaceae</taxon>
        <taxon>Cuscuteae</taxon>
        <taxon>Cuscuta</taxon>
        <taxon>Cuscuta subgen. Grammica</taxon>
        <taxon>Cuscuta sect. Cleistogrammica</taxon>
    </lineage>
</organism>
<accession>A0A484NJT4</accession>
<proteinExistence type="predicted"/>
<reference evidence="1 2" key="1">
    <citation type="submission" date="2018-04" db="EMBL/GenBank/DDBJ databases">
        <authorList>
            <person name="Vogel A."/>
        </authorList>
    </citation>
    <scope>NUCLEOTIDE SEQUENCE [LARGE SCALE GENOMIC DNA]</scope>
</reference>
<evidence type="ECO:0000313" key="1">
    <source>
        <dbReference type="EMBL" id="VFR01391.1"/>
    </source>
</evidence>
<gene>
    <name evidence="1" type="ORF">CCAM_LOCUS43166</name>
</gene>
<name>A0A484NJT4_9ASTE</name>
<protein>
    <submittedName>
        <fullName evidence="1">Uncharacterized protein</fullName>
    </submittedName>
</protein>
<dbReference type="Proteomes" id="UP000595140">
    <property type="component" value="Unassembled WGS sequence"/>
</dbReference>
<sequence length="71" mass="7871">MVECRVQECTEMISPHTSEVAAKKVEEAGSCGVGTRKRRQRWRAGVVTPAGDRTKEKVPMVVQKVEGKTKD</sequence>
<keyword evidence="2" id="KW-1185">Reference proteome</keyword>